<proteinExistence type="predicted"/>
<sequence>MDVGVRGVVRAPCVYGFRAYAIVEMEHCSHVTLYCHKVKPTDPYQHWRFLGFKERMGRRFWKKHMLLVQAKGSLIFHGQKEASGQRESELYKKLYTDKMIVVLDRSCISSKCHFYGGSFQDELANDANLPILNCYYASFIKHCRVVMPLVWHTQRET</sequence>
<evidence type="ECO:0000313" key="1">
    <source>
        <dbReference type="EMBL" id="KAJ7012571.1"/>
    </source>
</evidence>
<dbReference type="EMBL" id="JAQIZT010000001">
    <property type="protein sequence ID" value="KAJ7012571.1"/>
    <property type="molecule type" value="Genomic_DNA"/>
</dbReference>
<protein>
    <submittedName>
        <fullName evidence="1">Uncharacterized protein</fullName>
    </submittedName>
</protein>
<organism evidence="1 2">
    <name type="scientific">Populus alba x Populus x berolinensis</name>
    <dbReference type="NCBI Taxonomy" id="444605"/>
    <lineage>
        <taxon>Eukaryota</taxon>
        <taxon>Viridiplantae</taxon>
        <taxon>Streptophyta</taxon>
        <taxon>Embryophyta</taxon>
        <taxon>Tracheophyta</taxon>
        <taxon>Spermatophyta</taxon>
        <taxon>Magnoliopsida</taxon>
        <taxon>eudicotyledons</taxon>
        <taxon>Gunneridae</taxon>
        <taxon>Pentapetalae</taxon>
        <taxon>rosids</taxon>
        <taxon>fabids</taxon>
        <taxon>Malpighiales</taxon>
        <taxon>Salicaceae</taxon>
        <taxon>Saliceae</taxon>
        <taxon>Populus</taxon>
    </lineage>
</organism>
<keyword evidence="2" id="KW-1185">Reference proteome</keyword>
<evidence type="ECO:0000313" key="2">
    <source>
        <dbReference type="Proteomes" id="UP001164929"/>
    </source>
</evidence>
<name>A0AAD6RP72_9ROSI</name>
<comment type="caution">
    <text evidence="1">The sequence shown here is derived from an EMBL/GenBank/DDBJ whole genome shotgun (WGS) entry which is preliminary data.</text>
</comment>
<accession>A0AAD6RP72</accession>
<gene>
    <name evidence="1" type="ORF">NC653_002579</name>
</gene>
<dbReference type="AlphaFoldDB" id="A0AAD6RP72"/>
<dbReference type="Proteomes" id="UP001164929">
    <property type="component" value="Chromosome 1"/>
</dbReference>
<reference evidence="1 2" key="1">
    <citation type="journal article" date="2023" name="Mol. Ecol. Resour.">
        <title>Chromosome-level genome assembly of a triploid poplar Populus alba 'Berolinensis'.</title>
        <authorList>
            <person name="Chen S."/>
            <person name="Yu Y."/>
            <person name="Wang X."/>
            <person name="Wang S."/>
            <person name="Zhang T."/>
            <person name="Zhou Y."/>
            <person name="He R."/>
            <person name="Meng N."/>
            <person name="Wang Y."/>
            <person name="Liu W."/>
            <person name="Liu Z."/>
            <person name="Liu J."/>
            <person name="Guo Q."/>
            <person name="Huang H."/>
            <person name="Sederoff R.R."/>
            <person name="Wang G."/>
            <person name="Qu G."/>
            <person name="Chen S."/>
        </authorList>
    </citation>
    <scope>NUCLEOTIDE SEQUENCE [LARGE SCALE GENOMIC DNA]</scope>
    <source>
        <strain evidence="1">SC-2020</strain>
    </source>
</reference>